<dbReference type="PANTHER" id="PTHR43301">
    <property type="entry name" value="ARABINAN ENDO-1,5-ALPHA-L-ARABINOSIDASE"/>
    <property type="match status" value="1"/>
</dbReference>
<dbReference type="CDD" id="cd18832">
    <property type="entry name" value="GH43_GsAbnA-like"/>
    <property type="match status" value="1"/>
</dbReference>
<evidence type="ECO:0000256" key="7">
    <source>
        <dbReference type="SAM" id="SignalP"/>
    </source>
</evidence>
<evidence type="ECO:0000256" key="2">
    <source>
        <dbReference type="ARBA" id="ARBA00009865"/>
    </source>
</evidence>
<dbReference type="Gene3D" id="2.60.120.200">
    <property type="match status" value="1"/>
</dbReference>
<dbReference type="RefSeq" id="WP_156740532.1">
    <property type="nucleotide sequence ID" value="NZ_CACRYJ010000024.1"/>
</dbReference>
<gene>
    <name evidence="10" type="primary">abn2</name>
    <name evidence="10" type="ORF">HALOF300_01717</name>
</gene>
<keyword evidence="3 10" id="KW-0378">Hydrolase</keyword>
<dbReference type="Pfam" id="PF13385">
    <property type="entry name" value="Laminin_G_3"/>
    <property type="match status" value="1"/>
</dbReference>
<proteinExistence type="inferred from homology"/>
<feature type="site" description="Important for catalytic activity, responsible for pKa modulation of the active site Glu and correct orientation of both the proton donor and substrate" evidence="6">
    <location>
        <position position="178"/>
    </location>
</feature>
<evidence type="ECO:0000256" key="1">
    <source>
        <dbReference type="ARBA" id="ARBA00004834"/>
    </source>
</evidence>
<keyword evidence="11" id="KW-1185">Reference proteome</keyword>
<feature type="signal peptide" evidence="7">
    <location>
        <begin position="1"/>
        <end position="24"/>
    </location>
</feature>
<comment type="similarity">
    <text evidence="2">Belongs to the glycosyl hydrolase 43 family.</text>
</comment>
<dbReference type="InterPro" id="IPR032291">
    <property type="entry name" value="Abn2_C"/>
</dbReference>
<dbReference type="Pfam" id="PF04616">
    <property type="entry name" value="Glyco_hydro_43"/>
    <property type="match status" value="1"/>
</dbReference>
<evidence type="ECO:0000256" key="6">
    <source>
        <dbReference type="PIRSR" id="PIRSR606710-2"/>
    </source>
</evidence>
<evidence type="ECO:0000256" key="5">
    <source>
        <dbReference type="PIRSR" id="PIRSR606710-1"/>
    </source>
</evidence>
<feature type="active site" description="Proton acceptor" evidence="5">
    <location>
        <position position="44"/>
    </location>
</feature>
<accession>A0A7M4DHW6</accession>
<evidence type="ECO:0000313" key="10">
    <source>
        <dbReference type="EMBL" id="VZO36513.1"/>
    </source>
</evidence>
<evidence type="ECO:0000256" key="4">
    <source>
        <dbReference type="ARBA" id="ARBA00023295"/>
    </source>
</evidence>
<dbReference type="InterPro" id="IPR023296">
    <property type="entry name" value="Glyco_hydro_beta-prop_sf"/>
</dbReference>
<dbReference type="EC" id="3.2.1.99" evidence="10"/>
<protein>
    <submittedName>
        <fullName evidence="10">Extracellular endo-alpha-(1-&gt;5)-L-arabinanase 2</fullName>
        <ecNumber evidence="10">3.2.1.99</ecNumber>
    </submittedName>
</protein>
<dbReference type="SUPFAM" id="SSF75005">
    <property type="entry name" value="Arabinanase/levansucrase/invertase"/>
    <property type="match status" value="1"/>
</dbReference>
<comment type="pathway">
    <text evidence="1">Glycan metabolism; L-arabinan degradation.</text>
</comment>
<evidence type="ECO:0000259" key="9">
    <source>
        <dbReference type="Pfam" id="PF20578"/>
    </source>
</evidence>
<keyword evidence="4 10" id="KW-0326">Glycosidase</keyword>
<dbReference type="GO" id="GO:0005975">
    <property type="term" value="P:carbohydrate metabolic process"/>
    <property type="evidence" value="ECO:0007669"/>
    <property type="project" value="InterPro"/>
</dbReference>
<dbReference type="PANTHER" id="PTHR43301:SF3">
    <property type="entry name" value="ARABINAN ENDO-1,5-ALPHA-L-ARABINOSIDASE A-RELATED"/>
    <property type="match status" value="1"/>
</dbReference>
<dbReference type="InterPro" id="IPR050727">
    <property type="entry name" value="GH43_arabinanases"/>
</dbReference>
<dbReference type="Gene3D" id="2.40.128.10">
    <property type="match status" value="1"/>
</dbReference>
<dbReference type="GO" id="GO:0046558">
    <property type="term" value="F:arabinan endo-1,5-alpha-L-arabinosidase activity"/>
    <property type="evidence" value="ECO:0007669"/>
    <property type="project" value="UniProtKB-EC"/>
</dbReference>
<dbReference type="AlphaFoldDB" id="A0A7M4DHW6"/>
<feature type="active site" description="Proton donor" evidence="5">
    <location>
        <position position="231"/>
    </location>
</feature>
<feature type="chain" id="PRO_5038949937" evidence="7">
    <location>
        <begin position="25"/>
        <end position="790"/>
    </location>
</feature>
<dbReference type="Gene3D" id="2.115.10.20">
    <property type="entry name" value="Glycosyl hydrolase domain, family 43"/>
    <property type="match status" value="1"/>
</dbReference>
<evidence type="ECO:0000256" key="3">
    <source>
        <dbReference type="ARBA" id="ARBA00022801"/>
    </source>
</evidence>
<dbReference type="Pfam" id="PF16369">
    <property type="entry name" value="GH43_C"/>
    <property type="match status" value="1"/>
</dbReference>
<evidence type="ECO:0000313" key="11">
    <source>
        <dbReference type="Proteomes" id="UP000419743"/>
    </source>
</evidence>
<dbReference type="SUPFAM" id="SSF49899">
    <property type="entry name" value="Concanavalin A-like lectins/glucanases"/>
    <property type="match status" value="1"/>
</dbReference>
<dbReference type="EMBL" id="CACRYJ010000024">
    <property type="protein sequence ID" value="VZO36513.1"/>
    <property type="molecule type" value="Genomic_DNA"/>
</dbReference>
<dbReference type="Pfam" id="PF20578">
    <property type="entry name" value="aBig_2"/>
    <property type="match status" value="1"/>
</dbReference>
<dbReference type="InterPro" id="IPR046780">
    <property type="entry name" value="aBig_2"/>
</dbReference>
<reference evidence="10 11" key="1">
    <citation type="submission" date="2019-11" db="EMBL/GenBank/DDBJ databases">
        <authorList>
            <person name="Criscuolo A."/>
        </authorList>
    </citation>
    <scope>NUCLEOTIDE SEQUENCE [LARGE SCALE GENOMIC DNA]</scope>
    <source>
        <strain evidence="10">CIP111667</strain>
    </source>
</reference>
<name>A0A7M4DHW6_9MICO</name>
<organism evidence="10 11">
    <name type="scientific">Occultella aeris</name>
    <dbReference type="NCBI Taxonomy" id="2761496"/>
    <lineage>
        <taxon>Bacteria</taxon>
        <taxon>Bacillati</taxon>
        <taxon>Actinomycetota</taxon>
        <taxon>Actinomycetes</taxon>
        <taxon>Micrococcales</taxon>
        <taxon>Ruaniaceae</taxon>
        <taxon>Occultella</taxon>
    </lineage>
</organism>
<dbReference type="Proteomes" id="UP000419743">
    <property type="component" value="Unassembled WGS sequence"/>
</dbReference>
<feature type="domain" description="Atrophied bacterial Ig" evidence="9">
    <location>
        <begin position="500"/>
        <end position="578"/>
    </location>
</feature>
<dbReference type="InterPro" id="IPR006710">
    <property type="entry name" value="Glyco_hydro_43"/>
</dbReference>
<keyword evidence="7" id="KW-0732">Signal</keyword>
<comment type="caution">
    <text evidence="10">The sequence shown here is derived from an EMBL/GenBank/DDBJ whole genome shotgun (WGS) entry which is preliminary data.</text>
</comment>
<feature type="domain" description="Extracellular endo-alpha-(1-&gt;5)-L-arabinanase C-terminal" evidence="8">
    <location>
        <begin position="377"/>
        <end position="484"/>
    </location>
</feature>
<evidence type="ECO:0000259" key="8">
    <source>
        <dbReference type="Pfam" id="PF16369"/>
    </source>
</evidence>
<sequence>MSVRPLLALIGAALVALVPAAAAARPPAPAPTEPPEFTDASVHDPSLVVADGEFWVFGSHLAAARSDDLMNWELVADGANADNPLFEDVRAELAETFEWAQTDTLWAADVIQLEDGRFYMYYNACKGDSPRSAMGVAVADSVDGPYEDLGIILRSGMWDEPSEDGTIYDARVHPNVVDPDTFFDAEGNLWMVYGSYSGGIFILEMDRETGLPVPGQGYGEHLMGGNHSRIEGPTIMYNPETEYYYLFTSFGGLGADGGYNMRVARSANPGGPYVDAEGNPMSEVRSDPSLPLFDDASIEPFGVKLMGSHLFGHEVGDPGEEPGVGYVSPGHNTTYYDPQTREQFLIFHTRFPGQGEFHQLRTHQMFMNEHGWPVVAPYRYAPASSFDDRVVRRPDVAGEYAFIDHGKEISADLQEASTIELHRNGEISGAVEGRWHLLQGRDRARLTIDGEEYTGYFVRQWEPQSASWVLTFTVSSDGGVSLWGSRLAPLTDQQALDAVLADLDLGDTSAVIADLALPTQGTRGVGIEWASSDPAVVSTTGDVVRPEPGAGDAHVTLTATLTQGELTATATFAVVVSEKVVGGLVARYDFEGDLAETQGRVADGQPTGTRIDTTGGAVGYTEGVSGQALQLDGSAGVRLPDGLLVGPTYSVSLWLRPDALTPYTTTFFGARDPNNWVSLLPRGHDGVDGDTMVWSGNAWYDASAGQQTPVGEWTHLALTVDEGALTVYVDGVEAFAGTGFPDVFTTTSGAFALGVNWWDTPYAGAIDELELHTTALTAAEVAALAGAAAG</sequence>
<dbReference type="InterPro" id="IPR013320">
    <property type="entry name" value="ConA-like_dom_sf"/>
</dbReference>